<dbReference type="EMBL" id="CP140153">
    <property type="protein sequence ID" value="WQH16144.1"/>
    <property type="molecule type" value="Genomic_DNA"/>
</dbReference>
<dbReference type="Proteomes" id="UP001327459">
    <property type="component" value="Chromosome"/>
</dbReference>
<feature type="transmembrane region" description="Helical" evidence="2">
    <location>
        <begin position="12"/>
        <end position="32"/>
    </location>
</feature>
<sequence>MAFRVHRTRSRPIANWWFFAVFFAVVGFWFAWTFVPDALLLEFAGVAMFGGPAMFAGSLAMFGALAFRAKAVSDASDQADYQIMSRRHMALDKMRGRASILVRLSAAIGFWCLILPSIIGFIENPFAEKMLAASLGGAAALFLHFVFSASYWLQALGEREHRLMEQKRRKEQRLQTIKELEPFRKNQRSGPAQHEEVLEGHVVPNGNHHRPHPS</sequence>
<reference evidence="3 4" key="1">
    <citation type="submission" date="2023-11" db="EMBL/GenBank/DDBJ databases">
        <title>MicrobeMod: A computational toolkit for identifying prokaryotic methylation and restriction-modification with nanopore sequencing.</title>
        <authorList>
            <person name="Crits-Christoph A."/>
            <person name="Kang S.C."/>
            <person name="Lee H."/>
            <person name="Ostrov N."/>
        </authorList>
    </citation>
    <scope>NUCLEOTIDE SEQUENCE [LARGE SCALE GENOMIC DNA]</scope>
    <source>
        <strain evidence="3 4">ATCC 49870</strain>
    </source>
</reference>
<gene>
    <name evidence="3" type="ORF">SR882_10315</name>
</gene>
<accession>A0ABZ0YXL3</accession>
<protein>
    <submittedName>
        <fullName evidence="3">Uncharacterized protein</fullName>
    </submittedName>
</protein>
<feature type="transmembrane region" description="Helical" evidence="2">
    <location>
        <begin position="44"/>
        <end position="67"/>
    </location>
</feature>
<proteinExistence type="predicted"/>
<keyword evidence="2" id="KW-0812">Transmembrane</keyword>
<evidence type="ECO:0000313" key="3">
    <source>
        <dbReference type="EMBL" id="WQH16144.1"/>
    </source>
</evidence>
<keyword evidence="2" id="KW-0472">Membrane</keyword>
<evidence type="ECO:0000256" key="2">
    <source>
        <dbReference type="SAM" id="Phobius"/>
    </source>
</evidence>
<evidence type="ECO:0000256" key="1">
    <source>
        <dbReference type="SAM" id="MobiDB-lite"/>
    </source>
</evidence>
<feature type="transmembrane region" description="Helical" evidence="2">
    <location>
        <begin position="100"/>
        <end position="119"/>
    </location>
</feature>
<name>A0ABZ0YXL3_9GAMM</name>
<organism evidence="3 4">
    <name type="scientific">Guyparkeria halophila</name>
    <dbReference type="NCBI Taxonomy" id="47960"/>
    <lineage>
        <taxon>Bacteria</taxon>
        <taxon>Pseudomonadati</taxon>
        <taxon>Pseudomonadota</taxon>
        <taxon>Gammaproteobacteria</taxon>
        <taxon>Chromatiales</taxon>
        <taxon>Thioalkalibacteraceae</taxon>
        <taxon>Guyparkeria</taxon>
    </lineage>
</organism>
<feature type="region of interest" description="Disordered" evidence="1">
    <location>
        <begin position="180"/>
        <end position="214"/>
    </location>
</feature>
<feature type="transmembrane region" description="Helical" evidence="2">
    <location>
        <begin position="131"/>
        <end position="153"/>
    </location>
</feature>
<dbReference type="RefSeq" id="WP_322521159.1">
    <property type="nucleotide sequence ID" value="NZ_CP140153.1"/>
</dbReference>
<keyword evidence="4" id="KW-1185">Reference proteome</keyword>
<keyword evidence="2" id="KW-1133">Transmembrane helix</keyword>
<evidence type="ECO:0000313" key="4">
    <source>
        <dbReference type="Proteomes" id="UP001327459"/>
    </source>
</evidence>